<evidence type="ECO:0000256" key="8">
    <source>
        <dbReference type="ARBA" id="ARBA00023027"/>
    </source>
</evidence>
<feature type="domain" description="Alanine dehydrogenase/pyridine nucleotide transhydrogenase NAD(H)-binding" evidence="12">
    <location>
        <begin position="172"/>
        <end position="306"/>
    </location>
</feature>
<keyword evidence="9" id="KW-1015">Disulfide bond</keyword>
<evidence type="ECO:0000256" key="7">
    <source>
        <dbReference type="ARBA" id="ARBA00023002"/>
    </source>
</evidence>
<evidence type="ECO:0000256" key="11">
    <source>
        <dbReference type="ARBA" id="ARBA00047860"/>
    </source>
</evidence>
<dbReference type="InterPro" id="IPR027281">
    <property type="entry name" value="Lys1"/>
</dbReference>
<protein>
    <recommendedName>
        <fullName evidence="5">Saccharopine dehydrogenase [NAD(+), L-lysine-forming]</fullName>
        <ecNumber evidence="4">1.5.1.7</ecNumber>
    </recommendedName>
    <alternativeName>
        <fullName evidence="10">Lysine--2-oxoglutarate reductase</fullName>
    </alternativeName>
</protein>
<evidence type="ECO:0000256" key="6">
    <source>
        <dbReference type="ARBA" id="ARBA00022605"/>
    </source>
</evidence>
<keyword evidence="15" id="KW-1185">Reference proteome</keyword>
<sequence length="375" mass="41608">MNRVHLWLRAETKPQEQRAALTPKGAKYLISQGFKISVEVCKQRIFLLSHYQDVGCDIVPSGSWINAPESAFILGLKELPENDFPLIHRHIYFAHAYKAQAGASELLSRFVKGGGGLYDLEYLVETNSRRVAAFGYWAGFAGAALSLLAWANQQLKQPTLSAISSFNNQQTLVNFIKASLSKVEGLPKIMVIGAKGRSGSGAIALAELFGLKTLAWDLEETKRGGPFSEINDTDILVNCVMVNQDLPPFVTLSSLNDHPRKISVIADVSCDPYGSYNPIPLYQHCTTFEKPYVRVLTDSPELDLIAIDHLPSLLPKESSEDYEQQLLPYLQQLSDLSEPVWANALSLFHQKCHLIVGETTLEKTGHNNNIQEVNL</sequence>
<dbReference type="Gene3D" id="3.40.50.720">
    <property type="entry name" value="NAD(P)-binding Rossmann-like Domain"/>
    <property type="match status" value="2"/>
</dbReference>
<comment type="pathway">
    <text evidence="1">Amino-acid biosynthesis; L-lysine biosynthesis via AAA pathway; L-lysine from L-alpha-aminoadipate (fungal route): step 3/3.</text>
</comment>
<evidence type="ECO:0000256" key="4">
    <source>
        <dbReference type="ARBA" id="ARBA00012847"/>
    </source>
</evidence>
<dbReference type="SUPFAM" id="SSF51735">
    <property type="entry name" value="NAD(P)-binding Rossmann-fold domains"/>
    <property type="match status" value="1"/>
</dbReference>
<comment type="caution">
    <text evidence="14">The sequence shown here is derived from an EMBL/GenBank/DDBJ whole genome shotgun (WGS) entry which is preliminary data.</text>
</comment>
<dbReference type="InterPro" id="IPR007886">
    <property type="entry name" value="AlaDH/PNT_N"/>
</dbReference>
<dbReference type="Proteomes" id="UP000626370">
    <property type="component" value="Unassembled WGS sequence"/>
</dbReference>
<evidence type="ECO:0000256" key="1">
    <source>
        <dbReference type="ARBA" id="ARBA00004884"/>
    </source>
</evidence>
<feature type="domain" description="Alanine dehydrogenase/pyridine nucleotide transhydrogenase N-terminal" evidence="13">
    <location>
        <begin position="7"/>
        <end position="141"/>
    </location>
</feature>
<dbReference type="InterPro" id="IPR051168">
    <property type="entry name" value="AASS"/>
</dbReference>
<dbReference type="PANTHER" id="PTHR11133:SF23">
    <property type="entry name" value="SACCHAROPINE DEHYDROGENASE [NAD(+), L-LYSINE-FORMING]"/>
    <property type="match status" value="1"/>
</dbReference>
<evidence type="ECO:0000256" key="2">
    <source>
        <dbReference type="ARBA" id="ARBA00005689"/>
    </source>
</evidence>
<dbReference type="InterPro" id="IPR007698">
    <property type="entry name" value="AlaDH/PNT_NAD(H)-bd"/>
</dbReference>
<comment type="catalytic activity">
    <reaction evidence="11">
        <text>L-saccharopine + NAD(+) + H2O = L-lysine + 2-oxoglutarate + NADH + H(+)</text>
        <dbReference type="Rhea" id="RHEA:12440"/>
        <dbReference type="ChEBI" id="CHEBI:15377"/>
        <dbReference type="ChEBI" id="CHEBI:15378"/>
        <dbReference type="ChEBI" id="CHEBI:16810"/>
        <dbReference type="ChEBI" id="CHEBI:32551"/>
        <dbReference type="ChEBI" id="CHEBI:57540"/>
        <dbReference type="ChEBI" id="CHEBI:57945"/>
        <dbReference type="ChEBI" id="CHEBI:57951"/>
        <dbReference type="EC" id="1.5.1.7"/>
    </reaction>
</comment>
<dbReference type="InterPro" id="IPR036291">
    <property type="entry name" value="NAD(P)-bd_dom_sf"/>
</dbReference>
<evidence type="ECO:0000313" key="14">
    <source>
        <dbReference type="EMBL" id="GHE86912.1"/>
    </source>
</evidence>
<organism evidence="14 15">
    <name type="scientific">Thalassotalea profundi</name>
    <dbReference type="NCBI Taxonomy" id="2036687"/>
    <lineage>
        <taxon>Bacteria</taxon>
        <taxon>Pseudomonadati</taxon>
        <taxon>Pseudomonadota</taxon>
        <taxon>Gammaproteobacteria</taxon>
        <taxon>Alteromonadales</taxon>
        <taxon>Colwelliaceae</taxon>
        <taxon>Thalassotalea</taxon>
    </lineage>
</organism>
<dbReference type="PANTHER" id="PTHR11133">
    <property type="entry name" value="SACCHAROPINE DEHYDROGENASE"/>
    <property type="match status" value="1"/>
</dbReference>
<dbReference type="SMART" id="SM01002">
    <property type="entry name" value="AlaDh_PNT_C"/>
    <property type="match status" value="1"/>
</dbReference>
<keyword evidence="8" id="KW-0520">NAD</keyword>
<evidence type="ECO:0000259" key="12">
    <source>
        <dbReference type="SMART" id="SM01002"/>
    </source>
</evidence>
<keyword evidence="6" id="KW-0028">Amino-acid biosynthesis</keyword>
<evidence type="ECO:0000256" key="5">
    <source>
        <dbReference type="ARBA" id="ARBA00021221"/>
    </source>
</evidence>
<evidence type="ECO:0000259" key="13">
    <source>
        <dbReference type="SMART" id="SM01003"/>
    </source>
</evidence>
<keyword evidence="7" id="KW-0560">Oxidoreductase</keyword>
<evidence type="ECO:0000313" key="15">
    <source>
        <dbReference type="Proteomes" id="UP000626370"/>
    </source>
</evidence>
<name>A0ABQ3IK28_9GAMM</name>
<dbReference type="SMART" id="SM01003">
    <property type="entry name" value="AlaDh_PNT_N"/>
    <property type="match status" value="1"/>
</dbReference>
<accession>A0ABQ3IK28</accession>
<proteinExistence type="inferred from homology"/>
<dbReference type="CDD" id="cd12188">
    <property type="entry name" value="SDH"/>
    <property type="match status" value="1"/>
</dbReference>
<evidence type="ECO:0000256" key="9">
    <source>
        <dbReference type="ARBA" id="ARBA00023157"/>
    </source>
</evidence>
<dbReference type="PIRSF" id="PIRSF018250">
    <property type="entry name" value="Saccharopine_DH_Lys"/>
    <property type="match status" value="1"/>
</dbReference>
<dbReference type="Pfam" id="PF05222">
    <property type="entry name" value="AlaDh_PNT_N"/>
    <property type="match status" value="1"/>
</dbReference>
<evidence type="ECO:0000256" key="3">
    <source>
        <dbReference type="ARBA" id="ARBA00011245"/>
    </source>
</evidence>
<dbReference type="EMBL" id="BNAH01000005">
    <property type="protein sequence ID" value="GHE86912.1"/>
    <property type="molecule type" value="Genomic_DNA"/>
</dbReference>
<gene>
    <name evidence="14" type="primary">sdh</name>
    <name evidence="14" type="ORF">GCM10011501_15200</name>
</gene>
<comment type="similarity">
    <text evidence="2">Belongs to the AlaDH/PNT family.</text>
</comment>
<reference evidence="15" key="1">
    <citation type="journal article" date="2019" name="Int. J. Syst. Evol. Microbiol.">
        <title>The Global Catalogue of Microorganisms (GCM) 10K type strain sequencing project: providing services to taxonomists for standard genome sequencing and annotation.</title>
        <authorList>
            <consortium name="The Broad Institute Genomics Platform"/>
            <consortium name="The Broad Institute Genome Sequencing Center for Infectious Disease"/>
            <person name="Wu L."/>
            <person name="Ma J."/>
        </authorList>
    </citation>
    <scope>NUCLEOTIDE SEQUENCE [LARGE SCALE GENOMIC DNA]</scope>
    <source>
        <strain evidence="15">CGMCC 1.15922</strain>
    </source>
</reference>
<dbReference type="SUPFAM" id="SSF52283">
    <property type="entry name" value="Formate/glycerate dehydrogenase catalytic domain-like"/>
    <property type="match status" value="1"/>
</dbReference>
<dbReference type="RefSeq" id="WP_189377667.1">
    <property type="nucleotide sequence ID" value="NZ_BNAH01000005.1"/>
</dbReference>
<evidence type="ECO:0000256" key="10">
    <source>
        <dbReference type="ARBA" id="ARBA00033228"/>
    </source>
</evidence>
<comment type="subunit">
    <text evidence="3">Monomer.</text>
</comment>
<dbReference type="Pfam" id="PF01262">
    <property type="entry name" value="AlaDh_PNT_C"/>
    <property type="match status" value="1"/>
</dbReference>
<dbReference type="EC" id="1.5.1.7" evidence="4"/>